<gene>
    <name evidence="2" type="ORF">PVK37_12660</name>
</gene>
<dbReference type="Proteomes" id="UP001219605">
    <property type="component" value="Chromosome"/>
</dbReference>
<evidence type="ECO:0000313" key="3">
    <source>
        <dbReference type="Proteomes" id="UP001219605"/>
    </source>
</evidence>
<proteinExistence type="predicted"/>
<dbReference type="RefSeq" id="WP_275034096.1">
    <property type="nucleotide sequence ID" value="NZ_CP118615.1"/>
</dbReference>
<dbReference type="EMBL" id="CP118615">
    <property type="protein sequence ID" value="WDZ87186.1"/>
    <property type="molecule type" value="Genomic_DNA"/>
</dbReference>
<sequence length="69" mass="7092">MSDRVVTTDIPLGDPGRGVFAYRVGDKVPEADVKANGWEDYVASPTSQAGKQAAAEASGEQAPSAGKRG</sequence>
<reference evidence="2 3" key="1">
    <citation type="submission" date="2023-02" db="EMBL/GenBank/DDBJ databases">
        <authorList>
            <person name="Mo P."/>
        </authorList>
    </citation>
    <scope>NUCLEOTIDE SEQUENCE [LARGE SCALE GENOMIC DNA]</scope>
    <source>
        <strain evidence="2 3">HUAS 3</strain>
    </source>
</reference>
<accession>A0ABY7ZVV3</accession>
<protein>
    <recommendedName>
        <fullName evidence="4">ATP-grasp target RiPP</fullName>
    </recommendedName>
</protein>
<evidence type="ECO:0008006" key="4">
    <source>
        <dbReference type="Google" id="ProtNLM"/>
    </source>
</evidence>
<keyword evidence="3" id="KW-1185">Reference proteome</keyword>
<evidence type="ECO:0000256" key="1">
    <source>
        <dbReference type="SAM" id="MobiDB-lite"/>
    </source>
</evidence>
<name>A0ABY7ZVV3_9ACTN</name>
<organism evidence="2 3">
    <name type="scientific">Micromonospora cathayae</name>
    <dbReference type="NCBI Taxonomy" id="3028804"/>
    <lineage>
        <taxon>Bacteria</taxon>
        <taxon>Bacillati</taxon>
        <taxon>Actinomycetota</taxon>
        <taxon>Actinomycetes</taxon>
        <taxon>Micromonosporales</taxon>
        <taxon>Micromonosporaceae</taxon>
        <taxon>Micromonospora</taxon>
    </lineage>
</organism>
<evidence type="ECO:0000313" key="2">
    <source>
        <dbReference type="EMBL" id="WDZ87186.1"/>
    </source>
</evidence>
<feature type="region of interest" description="Disordered" evidence="1">
    <location>
        <begin position="44"/>
        <end position="69"/>
    </location>
</feature>